<accession>S8BVQ9</accession>
<gene>
    <name evidence="1" type="ORF">M569_16108</name>
</gene>
<protein>
    <submittedName>
        <fullName evidence="1">Uncharacterized protein</fullName>
    </submittedName>
</protein>
<evidence type="ECO:0000313" key="1">
    <source>
        <dbReference type="EMBL" id="EPS58705.1"/>
    </source>
</evidence>
<dbReference type="Proteomes" id="UP000015453">
    <property type="component" value="Unassembled WGS sequence"/>
</dbReference>
<reference evidence="1 2" key="1">
    <citation type="journal article" date="2013" name="BMC Genomics">
        <title>The miniature genome of a carnivorous plant Genlisea aurea contains a low number of genes and short non-coding sequences.</title>
        <authorList>
            <person name="Leushkin E.V."/>
            <person name="Sutormin R.A."/>
            <person name="Nabieva E.R."/>
            <person name="Penin A.A."/>
            <person name="Kondrashov A.S."/>
            <person name="Logacheva M.D."/>
        </authorList>
    </citation>
    <scope>NUCLEOTIDE SEQUENCE [LARGE SCALE GENOMIC DNA]</scope>
</reference>
<evidence type="ECO:0000313" key="2">
    <source>
        <dbReference type="Proteomes" id="UP000015453"/>
    </source>
</evidence>
<sequence length="94" mass="10009">MSVIRPGNYWDFDGGGGGGGGDVVAGMARDESYENLFSLLDFPMEDDFAGDWDITKSQCLGPIPANVLLEPMINSVGNAPYFSPSDDDKVIVSS</sequence>
<dbReference type="EMBL" id="AUSU01008970">
    <property type="protein sequence ID" value="EPS58705.1"/>
    <property type="molecule type" value="Genomic_DNA"/>
</dbReference>
<organism evidence="1 2">
    <name type="scientific">Genlisea aurea</name>
    <dbReference type="NCBI Taxonomy" id="192259"/>
    <lineage>
        <taxon>Eukaryota</taxon>
        <taxon>Viridiplantae</taxon>
        <taxon>Streptophyta</taxon>
        <taxon>Embryophyta</taxon>
        <taxon>Tracheophyta</taxon>
        <taxon>Spermatophyta</taxon>
        <taxon>Magnoliopsida</taxon>
        <taxon>eudicotyledons</taxon>
        <taxon>Gunneridae</taxon>
        <taxon>Pentapetalae</taxon>
        <taxon>asterids</taxon>
        <taxon>lamiids</taxon>
        <taxon>Lamiales</taxon>
        <taxon>Lentibulariaceae</taxon>
        <taxon>Genlisea</taxon>
    </lineage>
</organism>
<dbReference type="AlphaFoldDB" id="S8BVQ9"/>
<name>S8BVQ9_9LAMI</name>
<keyword evidence="2" id="KW-1185">Reference proteome</keyword>
<proteinExistence type="predicted"/>
<comment type="caution">
    <text evidence="1">The sequence shown here is derived from an EMBL/GenBank/DDBJ whole genome shotgun (WGS) entry which is preliminary data.</text>
</comment>